<gene>
    <name evidence="2" type="ORF">A11Q_215</name>
</gene>
<feature type="transmembrane region" description="Helical" evidence="1">
    <location>
        <begin position="15"/>
        <end position="37"/>
    </location>
</feature>
<sequence>MNWEFIIQKVSDTSWHIAIMVSVISLLKLGISQWFLVKLAEVKTSKIIVRNNEKTASYHKPEEGEKVIQIFKNADDIDTDFFDKSS</sequence>
<evidence type="ECO:0000256" key="1">
    <source>
        <dbReference type="SAM" id="Phobius"/>
    </source>
</evidence>
<proteinExistence type="predicted"/>
<dbReference type="Proteomes" id="UP000012040">
    <property type="component" value="Chromosome"/>
</dbReference>
<reference evidence="2 3" key="1">
    <citation type="journal article" date="2013" name="ISME J.">
        <title>By their genes ye shall know them: genomic signatures of predatory bacteria.</title>
        <authorList>
            <person name="Pasternak Z."/>
            <person name="Pietrokovski S."/>
            <person name="Rotem O."/>
            <person name="Gophna U."/>
            <person name="Lurie-Weinberger M.N."/>
            <person name="Jurkevitch E."/>
        </authorList>
    </citation>
    <scope>NUCLEOTIDE SEQUENCE [LARGE SCALE GENOMIC DNA]</scope>
    <source>
        <strain evidence="2 3">JSS</strain>
    </source>
</reference>
<dbReference type="HOGENOM" id="CLU_2491562_0_0_7"/>
<dbReference type="KEGG" id="bex:A11Q_215"/>
<dbReference type="AlphaFoldDB" id="M4V7M0"/>
<keyword evidence="1" id="KW-1133">Transmembrane helix</keyword>
<evidence type="ECO:0000313" key="3">
    <source>
        <dbReference type="Proteomes" id="UP000012040"/>
    </source>
</evidence>
<name>M4V7M0_9BACT</name>
<dbReference type="PATRIC" id="fig|1184267.3.peg.215"/>
<dbReference type="RefSeq" id="WP_015468925.1">
    <property type="nucleotide sequence ID" value="NC_020813.1"/>
</dbReference>
<keyword evidence="3" id="KW-1185">Reference proteome</keyword>
<organism evidence="2 3">
    <name type="scientific">Pseudobdellovibrio exovorus JSS</name>
    <dbReference type="NCBI Taxonomy" id="1184267"/>
    <lineage>
        <taxon>Bacteria</taxon>
        <taxon>Pseudomonadati</taxon>
        <taxon>Bdellovibrionota</taxon>
        <taxon>Bdellovibrionia</taxon>
        <taxon>Bdellovibrionales</taxon>
        <taxon>Pseudobdellovibrionaceae</taxon>
        <taxon>Pseudobdellovibrio</taxon>
    </lineage>
</organism>
<keyword evidence="1" id="KW-0812">Transmembrane</keyword>
<keyword evidence="1" id="KW-0472">Membrane</keyword>
<dbReference type="EMBL" id="CP003537">
    <property type="protein sequence ID" value="AGH94435.1"/>
    <property type="molecule type" value="Genomic_DNA"/>
</dbReference>
<accession>M4V7M0</accession>
<evidence type="ECO:0000313" key="2">
    <source>
        <dbReference type="EMBL" id="AGH94435.1"/>
    </source>
</evidence>
<protein>
    <submittedName>
        <fullName evidence="2">Uncharacterized protein</fullName>
    </submittedName>
</protein>